<feature type="compositionally biased region" description="Basic and acidic residues" evidence="1">
    <location>
        <begin position="29"/>
        <end position="39"/>
    </location>
</feature>
<sequence>MERPWTSDYASASHMPSITTTSPHPRHPTFNDHPGDPFRPRPSINVDSHNQPHYASSHIPSSAATPIHRPSSTSYEPRRPPRDPRLDTEHPPFVDEDGELMVWIDDDVYNQMEASRRGGGMAQSWQRSVFDGQSFRGPVYGNFQSSRGLSFGDEDYGQSRWFRELFGGRSARGLSGGLDAMFDEGGLFGHEFSRHSWGDQGGGRDLWSDY</sequence>
<name>A0A8K0VV97_9PLEO</name>
<proteinExistence type="predicted"/>
<evidence type="ECO:0000256" key="1">
    <source>
        <dbReference type="SAM" id="MobiDB-lite"/>
    </source>
</evidence>
<feature type="compositionally biased region" description="Polar residues" evidence="1">
    <location>
        <begin position="45"/>
        <end position="75"/>
    </location>
</feature>
<dbReference type="EMBL" id="JAGMVJ010000016">
    <property type="protein sequence ID" value="KAH7079576.1"/>
    <property type="molecule type" value="Genomic_DNA"/>
</dbReference>
<feature type="compositionally biased region" description="Polar residues" evidence="1">
    <location>
        <begin position="8"/>
        <end position="23"/>
    </location>
</feature>
<feature type="region of interest" description="Disordered" evidence="1">
    <location>
        <begin position="1"/>
        <end position="93"/>
    </location>
</feature>
<accession>A0A8K0VV97</accession>
<organism evidence="2 3">
    <name type="scientific">Paraphoma chrysanthemicola</name>
    <dbReference type="NCBI Taxonomy" id="798071"/>
    <lineage>
        <taxon>Eukaryota</taxon>
        <taxon>Fungi</taxon>
        <taxon>Dikarya</taxon>
        <taxon>Ascomycota</taxon>
        <taxon>Pezizomycotina</taxon>
        <taxon>Dothideomycetes</taxon>
        <taxon>Pleosporomycetidae</taxon>
        <taxon>Pleosporales</taxon>
        <taxon>Pleosporineae</taxon>
        <taxon>Phaeosphaeriaceae</taxon>
        <taxon>Paraphoma</taxon>
    </lineage>
</organism>
<protein>
    <submittedName>
        <fullName evidence="2">Uncharacterized protein</fullName>
    </submittedName>
</protein>
<reference evidence="2" key="1">
    <citation type="journal article" date="2021" name="Nat. Commun.">
        <title>Genetic determinants of endophytism in the Arabidopsis root mycobiome.</title>
        <authorList>
            <person name="Mesny F."/>
            <person name="Miyauchi S."/>
            <person name="Thiergart T."/>
            <person name="Pickel B."/>
            <person name="Atanasova L."/>
            <person name="Karlsson M."/>
            <person name="Huettel B."/>
            <person name="Barry K.W."/>
            <person name="Haridas S."/>
            <person name="Chen C."/>
            <person name="Bauer D."/>
            <person name="Andreopoulos W."/>
            <person name="Pangilinan J."/>
            <person name="LaButti K."/>
            <person name="Riley R."/>
            <person name="Lipzen A."/>
            <person name="Clum A."/>
            <person name="Drula E."/>
            <person name="Henrissat B."/>
            <person name="Kohler A."/>
            <person name="Grigoriev I.V."/>
            <person name="Martin F.M."/>
            <person name="Hacquard S."/>
        </authorList>
    </citation>
    <scope>NUCLEOTIDE SEQUENCE</scope>
    <source>
        <strain evidence="2">MPI-SDFR-AT-0120</strain>
    </source>
</reference>
<feature type="compositionally biased region" description="Basic and acidic residues" evidence="1">
    <location>
        <begin position="76"/>
        <end position="93"/>
    </location>
</feature>
<dbReference type="AlphaFoldDB" id="A0A8K0VV97"/>
<dbReference type="Proteomes" id="UP000813461">
    <property type="component" value="Unassembled WGS sequence"/>
</dbReference>
<gene>
    <name evidence="2" type="ORF">FB567DRAFT_582302</name>
</gene>
<comment type="caution">
    <text evidence="2">The sequence shown here is derived from an EMBL/GenBank/DDBJ whole genome shotgun (WGS) entry which is preliminary data.</text>
</comment>
<evidence type="ECO:0000313" key="3">
    <source>
        <dbReference type="Proteomes" id="UP000813461"/>
    </source>
</evidence>
<keyword evidence="3" id="KW-1185">Reference proteome</keyword>
<evidence type="ECO:0000313" key="2">
    <source>
        <dbReference type="EMBL" id="KAH7079576.1"/>
    </source>
</evidence>